<evidence type="ECO:0000259" key="9">
    <source>
        <dbReference type="PROSITE" id="PS50111"/>
    </source>
</evidence>
<evidence type="ECO:0000256" key="2">
    <source>
        <dbReference type="ARBA" id="ARBA00022475"/>
    </source>
</evidence>
<dbReference type="RefSeq" id="WP_129078403.1">
    <property type="nucleotide sequence ID" value="NZ_QOUX01000037.1"/>
</dbReference>
<dbReference type="OrthoDB" id="107771at2"/>
<comment type="similarity">
    <text evidence="5">Belongs to the methyl-accepting chemotaxis (MCP) protein family.</text>
</comment>
<keyword evidence="12" id="KW-1185">Reference proteome</keyword>
<dbReference type="AlphaFoldDB" id="A0A4Q0VU16"/>
<dbReference type="SMART" id="SM00283">
    <property type="entry name" value="MA"/>
    <property type="match status" value="1"/>
</dbReference>
<dbReference type="InterPro" id="IPR003660">
    <property type="entry name" value="HAMP_dom"/>
</dbReference>
<feature type="domain" description="HAMP" evidence="10">
    <location>
        <begin position="203"/>
        <end position="257"/>
    </location>
</feature>
<evidence type="ECO:0000259" key="10">
    <source>
        <dbReference type="PROSITE" id="PS50885"/>
    </source>
</evidence>
<dbReference type="PANTHER" id="PTHR32089:SF112">
    <property type="entry name" value="LYSOZYME-LIKE PROTEIN-RELATED"/>
    <property type="match status" value="1"/>
</dbReference>
<keyword evidence="4 6" id="KW-0807">Transducer</keyword>
<dbReference type="GO" id="GO:0005886">
    <property type="term" value="C:plasma membrane"/>
    <property type="evidence" value="ECO:0007669"/>
    <property type="project" value="UniProtKB-SubCell"/>
</dbReference>
<dbReference type="Proteomes" id="UP000290649">
    <property type="component" value="Unassembled WGS sequence"/>
</dbReference>
<gene>
    <name evidence="11" type="ORF">DS745_11690</name>
</gene>
<dbReference type="EMBL" id="QOUX01000037">
    <property type="protein sequence ID" value="RXJ00712.1"/>
    <property type="molecule type" value="Genomic_DNA"/>
</dbReference>
<dbReference type="PRINTS" id="PR00260">
    <property type="entry name" value="CHEMTRNSDUCR"/>
</dbReference>
<dbReference type="GO" id="GO:0004888">
    <property type="term" value="F:transmembrane signaling receptor activity"/>
    <property type="evidence" value="ECO:0007669"/>
    <property type="project" value="InterPro"/>
</dbReference>
<dbReference type="PANTHER" id="PTHR32089">
    <property type="entry name" value="METHYL-ACCEPTING CHEMOTAXIS PROTEIN MCPB"/>
    <property type="match status" value="1"/>
</dbReference>
<evidence type="ECO:0000256" key="4">
    <source>
        <dbReference type="ARBA" id="ARBA00023224"/>
    </source>
</evidence>
<comment type="subcellular location">
    <subcellularLocation>
        <location evidence="1">Cell membrane</location>
    </subcellularLocation>
</comment>
<reference evidence="11 12" key="1">
    <citation type="journal article" date="2019" name="Int. J. Syst. Evol. Microbiol.">
        <title>Anaerobacillus alkaliphilus sp. nov., a novel alkaliphilic and moderately halophilic bacterium.</title>
        <authorList>
            <person name="Borsodi A.K."/>
            <person name="Aszalos J.M."/>
            <person name="Bihari P."/>
            <person name="Nagy I."/>
            <person name="Schumann P."/>
            <person name="Sproer C."/>
            <person name="Kovacs A.L."/>
            <person name="Boka K."/>
            <person name="Dobosy P."/>
            <person name="Ovari M."/>
            <person name="Szili-Kovacs T."/>
            <person name="Toth E."/>
        </authorList>
    </citation>
    <scope>NUCLEOTIDE SEQUENCE [LARGE SCALE GENOMIC DNA]</scope>
    <source>
        <strain evidence="11 12">B16-10</strain>
    </source>
</reference>
<dbReference type="SUPFAM" id="SSF58104">
    <property type="entry name" value="Methyl-accepting chemotaxis protein (MCP) signaling domain"/>
    <property type="match status" value="1"/>
</dbReference>
<protein>
    <submittedName>
        <fullName evidence="11">Methyl-accepting chemotaxis protein</fullName>
    </submittedName>
</protein>
<dbReference type="FunFam" id="1.10.287.950:FF:000001">
    <property type="entry name" value="Methyl-accepting chemotaxis sensory transducer"/>
    <property type="match status" value="1"/>
</dbReference>
<dbReference type="InterPro" id="IPR004090">
    <property type="entry name" value="Chemotax_Me-accpt_rcpt"/>
</dbReference>
<feature type="coiled-coil region" evidence="7">
    <location>
        <begin position="103"/>
        <end position="130"/>
    </location>
</feature>
<evidence type="ECO:0000313" key="12">
    <source>
        <dbReference type="Proteomes" id="UP000290649"/>
    </source>
</evidence>
<dbReference type="Gene3D" id="1.10.287.950">
    <property type="entry name" value="Methyl-accepting chemotaxis protein"/>
    <property type="match status" value="1"/>
</dbReference>
<evidence type="ECO:0000256" key="8">
    <source>
        <dbReference type="SAM" id="Phobius"/>
    </source>
</evidence>
<dbReference type="InterPro" id="IPR004089">
    <property type="entry name" value="MCPsignal_dom"/>
</dbReference>
<accession>A0A4Q0VU16</accession>
<name>A0A4Q0VU16_9BACI</name>
<dbReference type="InterPro" id="IPR024478">
    <property type="entry name" value="HlyB_4HB_MCP"/>
</dbReference>
<dbReference type="SMART" id="SM00304">
    <property type="entry name" value="HAMP"/>
    <property type="match status" value="1"/>
</dbReference>
<feature type="transmembrane region" description="Helical" evidence="8">
    <location>
        <begin position="181"/>
        <end position="201"/>
    </location>
</feature>
<evidence type="ECO:0000256" key="3">
    <source>
        <dbReference type="ARBA" id="ARBA00023136"/>
    </source>
</evidence>
<organism evidence="11 12">
    <name type="scientific">Anaerobacillus alkaliphilus</name>
    <dbReference type="NCBI Taxonomy" id="1548597"/>
    <lineage>
        <taxon>Bacteria</taxon>
        <taxon>Bacillati</taxon>
        <taxon>Bacillota</taxon>
        <taxon>Bacilli</taxon>
        <taxon>Bacillales</taxon>
        <taxon>Bacillaceae</taxon>
        <taxon>Anaerobacillus</taxon>
    </lineage>
</organism>
<evidence type="ECO:0000256" key="7">
    <source>
        <dbReference type="SAM" id="Coils"/>
    </source>
</evidence>
<keyword evidence="3 8" id="KW-0472">Membrane</keyword>
<keyword evidence="8" id="KW-1133">Transmembrane helix</keyword>
<dbReference type="GO" id="GO:0006935">
    <property type="term" value="P:chemotaxis"/>
    <property type="evidence" value="ECO:0007669"/>
    <property type="project" value="InterPro"/>
</dbReference>
<proteinExistence type="inferred from homology"/>
<evidence type="ECO:0000256" key="1">
    <source>
        <dbReference type="ARBA" id="ARBA00004236"/>
    </source>
</evidence>
<keyword evidence="7" id="KW-0175">Coiled coil</keyword>
<dbReference type="Pfam" id="PF00015">
    <property type="entry name" value="MCPsignal"/>
    <property type="match status" value="1"/>
</dbReference>
<dbReference type="PROSITE" id="PS50111">
    <property type="entry name" value="CHEMOTAXIS_TRANSDUC_2"/>
    <property type="match status" value="1"/>
</dbReference>
<dbReference type="Gene3D" id="6.10.340.10">
    <property type="match status" value="1"/>
</dbReference>
<keyword evidence="8" id="KW-0812">Transmembrane</keyword>
<comment type="caution">
    <text evidence="11">The sequence shown here is derived from an EMBL/GenBank/DDBJ whole genome shotgun (WGS) entry which is preliminary data.</text>
</comment>
<dbReference type="GO" id="GO:0007165">
    <property type="term" value="P:signal transduction"/>
    <property type="evidence" value="ECO:0007669"/>
    <property type="project" value="UniProtKB-KW"/>
</dbReference>
<feature type="domain" description="Methyl-accepting transducer" evidence="9">
    <location>
        <begin position="276"/>
        <end position="512"/>
    </location>
</feature>
<dbReference type="Pfam" id="PF12729">
    <property type="entry name" value="4HB_MCP_1"/>
    <property type="match status" value="1"/>
</dbReference>
<dbReference type="CDD" id="cd06225">
    <property type="entry name" value="HAMP"/>
    <property type="match status" value="1"/>
</dbReference>
<evidence type="ECO:0000256" key="6">
    <source>
        <dbReference type="PROSITE-ProRule" id="PRU00284"/>
    </source>
</evidence>
<dbReference type="PROSITE" id="PS50885">
    <property type="entry name" value="HAMP"/>
    <property type="match status" value="1"/>
</dbReference>
<dbReference type="CDD" id="cd11386">
    <property type="entry name" value="MCP_signal"/>
    <property type="match status" value="1"/>
</dbReference>
<evidence type="ECO:0000256" key="5">
    <source>
        <dbReference type="ARBA" id="ARBA00029447"/>
    </source>
</evidence>
<dbReference type="Pfam" id="PF00672">
    <property type="entry name" value="HAMP"/>
    <property type="match status" value="1"/>
</dbReference>
<evidence type="ECO:0000313" key="11">
    <source>
        <dbReference type="EMBL" id="RXJ00712.1"/>
    </source>
</evidence>
<keyword evidence="2" id="KW-1003">Cell membrane</keyword>
<sequence>MSIRNKLLLGFGLVLLLTTVMALIMFSSLKSVSNNFQAFTERDMHLLNLSKQIRYEDLAVTDALKGIMLEPTNKVEREKYEALLLQLEQTFEEVLPLLVTERGKEIFAELSEYNEQLADLETEMIKLAGVNRVHMTNIYQGDYAKVRDVFSRNLSEFEAIQNQRIASLVIQNNEYIEMRSLINIVLLCVSIVIGVLIAWFISRAITRPLYNVSNKLKELSNSEGDLTVRLEVKGKDEVGQLSLAFNSMIETIQGLIAHVSGTTKQVTIASEQLSAGASESTIAAQEIATAIQDVAVGTQTQLQGATDATRAVEEMAIGIQRIAEASTEVAESSISTTEEAESGNEVINTAIRQMQTINASVNQSVTAIGELGDRSKEISQIIEVITSIASQTNLLALNAAIEAARAGDHGKGFAVVADEVRKLAEQSAGSANQISKLVEEIQSDTSMSISSMDKVNDEVQTGLMLVNQAGEVFGRILAAVQKVTEQIQEISATSEEMSASSQQVAASIQQTSLIAEEASMNSQNVASSSEEQLALMEEISSSAQTLNGMATELQQLVSKFKV</sequence>